<name>M8E5U0_9BACL</name>
<evidence type="ECO:0000256" key="2">
    <source>
        <dbReference type="SAM" id="SignalP"/>
    </source>
</evidence>
<comment type="caution">
    <text evidence="3">The sequence shown here is derived from an EMBL/GenBank/DDBJ whole genome shotgun (WGS) entry which is preliminary data.</text>
</comment>
<dbReference type="PATRIC" id="fig|1300222.3.peg.4429"/>
<dbReference type="GeneID" id="89500700"/>
<dbReference type="RefSeq" id="WP_003390853.1">
    <property type="nucleotide sequence ID" value="NZ_APBN01000012.1"/>
</dbReference>
<keyword evidence="4" id="KW-1185">Reference proteome</keyword>
<dbReference type="Pfam" id="PF09580">
    <property type="entry name" value="Spore_YhcN_YlaJ"/>
    <property type="match status" value="1"/>
</dbReference>
<feature type="signal peptide" evidence="2">
    <location>
        <begin position="1"/>
        <end position="21"/>
    </location>
</feature>
<accession>M8E5U0</accession>
<dbReference type="OrthoDB" id="2885813at2"/>
<protein>
    <recommendedName>
        <fullName evidence="5">Sporulation lipoprotein YhcN/YlaJ-like protein</fullName>
    </recommendedName>
</protein>
<sequence length="151" mass="17092">MRTIVLVVSLVLFATGCNPQANQNQQAKTKSAAEDPLCKPTPVRFFDKEQKAKSITEQVHGIDKAVAVHIDKELDVAIEVSNFNRFRLESIEKEVGEKLKKEFPDSAIHVTSDKKLIDELQKLSDTPWSSEQEKACKQKKKLKQIEKEMKG</sequence>
<dbReference type="Proteomes" id="UP000012081">
    <property type="component" value="Unassembled WGS sequence"/>
</dbReference>
<organism evidence="3 4">
    <name type="scientific">Brevibacillus borstelensis AK1</name>
    <dbReference type="NCBI Taxonomy" id="1300222"/>
    <lineage>
        <taxon>Bacteria</taxon>
        <taxon>Bacillati</taxon>
        <taxon>Bacillota</taxon>
        <taxon>Bacilli</taxon>
        <taxon>Bacillales</taxon>
        <taxon>Paenibacillaceae</taxon>
        <taxon>Brevibacillus</taxon>
    </lineage>
</organism>
<evidence type="ECO:0000313" key="4">
    <source>
        <dbReference type="Proteomes" id="UP000012081"/>
    </source>
</evidence>
<evidence type="ECO:0000313" key="3">
    <source>
        <dbReference type="EMBL" id="EMT50840.1"/>
    </source>
</evidence>
<dbReference type="AlphaFoldDB" id="M8E5U0"/>
<dbReference type="EMBL" id="APBN01000012">
    <property type="protein sequence ID" value="EMT50840.1"/>
    <property type="molecule type" value="Genomic_DNA"/>
</dbReference>
<dbReference type="STRING" id="1300222.I532_21046"/>
<reference evidence="3 4" key="1">
    <citation type="submission" date="2013-03" db="EMBL/GenBank/DDBJ databases">
        <title>Assembly of a new bacterial strain Brevibacillus borstelensis AK1.</title>
        <authorList>
            <person name="Rajan I."/>
            <person name="PoliReddy D."/>
            <person name="Sugumar T."/>
            <person name="Rathinam K."/>
            <person name="Alqarawi S."/>
            <person name="Khalil A.B."/>
            <person name="Sivakumar N."/>
        </authorList>
    </citation>
    <scope>NUCLEOTIDE SEQUENCE [LARGE SCALE GENOMIC DNA]</scope>
    <source>
        <strain evidence="3 4">AK1</strain>
    </source>
</reference>
<gene>
    <name evidence="3" type="ORF">I532_21046</name>
</gene>
<feature type="chain" id="PRO_5039441758" description="Sporulation lipoprotein YhcN/YlaJ-like protein" evidence="2">
    <location>
        <begin position="22"/>
        <end position="151"/>
    </location>
</feature>
<dbReference type="InterPro" id="IPR019076">
    <property type="entry name" value="Spore_lipoprot_YhcN/YlaJ-like"/>
</dbReference>
<evidence type="ECO:0008006" key="5">
    <source>
        <dbReference type="Google" id="ProtNLM"/>
    </source>
</evidence>
<feature type="region of interest" description="Disordered" evidence="1">
    <location>
        <begin position="127"/>
        <end position="151"/>
    </location>
</feature>
<dbReference type="PROSITE" id="PS51257">
    <property type="entry name" value="PROKAR_LIPOPROTEIN"/>
    <property type="match status" value="1"/>
</dbReference>
<proteinExistence type="predicted"/>
<keyword evidence="2" id="KW-0732">Signal</keyword>
<evidence type="ECO:0000256" key="1">
    <source>
        <dbReference type="SAM" id="MobiDB-lite"/>
    </source>
</evidence>